<evidence type="ECO:0000313" key="9">
    <source>
        <dbReference type="EMBL" id="ALS97067.1"/>
    </source>
</evidence>
<dbReference type="GO" id="GO:0032993">
    <property type="term" value="C:protein-DNA complex"/>
    <property type="evidence" value="ECO:0007669"/>
    <property type="project" value="TreeGrafter"/>
</dbReference>
<evidence type="ECO:0000256" key="2">
    <source>
        <dbReference type="ARBA" id="ARBA00023012"/>
    </source>
</evidence>
<evidence type="ECO:0000259" key="7">
    <source>
        <dbReference type="PROSITE" id="PS50110"/>
    </source>
</evidence>
<evidence type="ECO:0000259" key="8">
    <source>
        <dbReference type="PROSITE" id="PS51833"/>
    </source>
</evidence>
<evidence type="ECO:0000256" key="3">
    <source>
        <dbReference type="ARBA" id="ARBA00023015"/>
    </source>
</evidence>
<evidence type="ECO:0000256" key="1">
    <source>
        <dbReference type="ARBA" id="ARBA00022553"/>
    </source>
</evidence>
<dbReference type="CDD" id="cd00156">
    <property type="entry name" value="REC"/>
    <property type="match status" value="1"/>
</dbReference>
<sequence length="383" mass="42181">MKVLILEDDELIAELLESLVSGLDANMHVVRAESLSQGMELWQQQAPDCLLCDWNLPDGSGLELVRRIRRQDTSTKVIMITARSDRESVVQAARCKVNGFITKPFDIEEVHQRLKILLCTTDEVGKAEVDIQLLLSKRADNLVQLPGEIDPVHLLTLIAQKDSLSPATLAREWREAPAITARLLDLANNYSLGRSGKAIQSLNEALATLGVDMALSHALAMSLDISSSFKHPHISELAKAYKDQAEKVAKTAESMGEKIGLRERPLYIAGLLSRIGELGVLKVLQDLAYTGEQLRDETITTLVQDWAKVFGNKLKIQWRLPLSIRELIGAVHVLPVGTTDKAAIVMHLAALNTEGKLATPQAQKLLRQAGFTRDSNILKEDAG</sequence>
<dbReference type="InterPro" id="IPR013976">
    <property type="entry name" value="HDOD"/>
</dbReference>
<reference evidence="9 10" key="1">
    <citation type="submission" date="2015-12" db="EMBL/GenBank/DDBJ databases">
        <title>Complete genome of Lacimicrobium alkaliphilum KCTC 32984.</title>
        <authorList>
            <person name="Kim S.-G."/>
            <person name="Lee Y.-J."/>
        </authorList>
    </citation>
    <scope>NUCLEOTIDE SEQUENCE [LARGE SCALE GENOMIC DNA]</scope>
    <source>
        <strain evidence="9 10">YelD216</strain>
    </source>
</reference>
<evidence type="ECO:0000256" key="5">
    <source>
        <dbReference type="ARBA" id="ARBA00023163"/>
    </source>
</evidence>
<dbReference type="STRING" id="1526571.AT746_01410"/>
<accession>A0A0U2QJ77</accession>
<dbReference type="InterPro" id="IPR001789">
    <property type="entry name" value="Sig_transdc_resp-reg_receiver"/>
</dbReference>
<dbReference type="SUPFAM" id="SSF109604">
    <property type="entry name" value="HD-domain/PDEase-like"/>
    <property type="match status" value="1"/>
</dbReference>
<dbReference type="Pfam" id="PF08668">
    <property type="entry name" value="HDOD"/>
    <property type="match status" value="1"/>
</dbReference>
<evidence type="ECO:0000313" key="10">
    <source>
        <dbReference type="Proteomes" id="UP000068447"/>
    </source>
</evidence>
<dbReference type="InterPro" id="IPR039420">
    <property type="entry name" value="WalR-like"/>
</dbReference>
<keyword evidence="5" id="KW-0804">Transcription</keyword>
<dbReference type="KEGG" id="lal:AT746_01410"/>
<keyword evidence="1 6" id="KW-0597">Phosphoprotein</keyword>
<dbReference type="EMBL" id="CP013650">
    <property type="protein sequence ID" value="ALS97067.1"/>
    <property type="molecule type" value="Genomic_DNA"/>
</dbReference>
<name>A0A0U2QJ77_9ALTE</name>
<dbReference type="PROSITE" id="PS51833">
    <property type="entry name" value="HDOD"/>
    <property type="match status" value="1"/>
</dbReference>
<feature type="modified residue" description="4-aspartylphosphate" evidence="6">
    <location>
        <position position="53"/>
    </location>
</feature>
<dbReference type="SMART" id="SM00448">
    <property type="entry name" value="REC"/>
    <property type="match status" value="1"/>
</dbReference>
<dbReference type="GO" id="GO:0005829">
    <property type="term" value="C:cytosol"/>
    <property type="evidence" value="ECO:0007669"/>
    <property type="project" value="TreeGrafter"/>
</dbReference>
<keyword evidence="4" id="KW-0238">DNA-binding</keyword>
<keyword evidence="2" id="KW-0902">Two-component regulatory system</keyword>
<dbReference type="InterPro" id="IPR011006">
    <property type="entry name" value="CheY-like_superfamily"/>
</dbReference>
<organism evidence="9 10">
    <name type="scientific">Lacimicrobium alkaliphilum</name>
    <dbReference type="NCBI Taxonomy" id="1526571"/>
    <lineage>
        <taxon>Bacteria</taxon>
        <taxon>Pseudomonadati</taxon>
        <taxon>Pseudomonadota</taxon>
        <taxon>Gammaproteobacteria</taxon>
        <taxon>Alteromonadales</taxon>
        <taxon>Alteromonadaceae</taxon>
        <taxon>Lacimicrobium</taxon>
    </lineage>
</organism>
<keyword evidence="3" id="KW-0805">Transcription regulation</keyword>
<dbReference type="RefSeq" id="WP_062475423.1">
    <property type="nucleotide sequence ID" value="NZ_CP013650.1"/>
</dbReference>
<dbReference type="Gene3D" id="3.40.50.2300">
    <property type="match status" value="1"/>
</dbReference>
<dbReference type="SUPFAM" id="SSF52172">
    <property type="entry name" value="CheY-like"/>
    <property type="match status" value="1"/>
</dbReference>
<evidence type="ECO:0008006" key="11">
    <source>
        <dbReference type="Google" id="ProtNLM"/>
    </source>
</evidence>
<dbReference type="AlphaFoldDB" id="A0A0U2QJ77"/>
<dbReference type="Gene3D" id="1.10.3210.10">
    <property type="entry name" value="Hypothetical protein af1432"/>
    <property type="match status" value="1"/>
</dbReference>
<dbReference type="GO" id="GO:0000156">
    <property type="term" value="F:phosphorelay response regulator activity"/>
    <property type="evidence" value="ECO:0007669"/>
    <property type="project" value="TreeGrafter"/>
</dbReference>
<dbReference type="PANTHER" id="PTHR48111:SF1">
    <property type="entry name" value="TWO-COMPONENT RESPONSE REGULATOR ORR33"/>
    <property type="match status" value="1"/>
</dbReference>
<proteinExistence type="predicted"/>
<feature type="domain" description="HDOD" evidence="8">
    <location>
        <begin position="145"/>
        <end position="334"/>
    </location>
</feature>
<dbReference type="Proteomes" id="UP000068447">
    <property type="component" value="Chromosome"/>
</dbReference>
<dbReference type="GO" id="GO:0000976">
    <property type="term" value="F:transcription cis-regulatory region binding"/>
    <property type="evidence" value="ECO:0007669"/>
    <property type="project" value="TreeGrafter"/>
</dbReference>
<evidence type="ECO:0000256" key="4">
    <source>
        <dbReference type="ARBA" id="ARBA00023125"/>
    </source>
</evidence>
<dbReference type="PROSITE" id="PS50110">
    <property type="entry name" value="RESPONSE_REGULATORY"/>
    <property type="match status" value="1"/>
</dbReference>
<dbReference type="OrthoDB" id="2085719at2"/>
<dbReference type="GO" id="GO:0006355">
    <property type="term" value="P:regulation of DNA-templated transcription"/>
    <property type="evidence" value="ECO:0007669"/>
    <property type="project" value="TreeGrafter"/>
</dbReference>
<feature type="domain" description="Response regulatory" evidence="7">
    <location>
        <begin position="2"/>
        <end position="118"/>
    </location>
</feature>
<gene>
    <name evidence="9" type="ORF">AT746_01410</name>
</gene>
<dbReference type="PANTHER" id="PTHR48111">
    <property type="entry name" value="REGULATOR OF RPOS"/>
    <property type="match status" value="1"/>
</dbReference>
<evidence type="ECO:0000256" key="6">
    <source>
        <dbReference type="PROSITE-ProRule" id="PRU00169"/>
    </source>
</evidence>
<keyword evidence="10" id="KW-1185">Reference proteome</keyword>
<protein>
    <recommendedName>
        <fullName evidence="11">Response regulator</fullName>
    </recommendedName>
</protein>
<dbReference type="Pfam" id="PF00072">
    <property type="entry name" value="Response_reg"/>
    <property type="match status" value="1"/>
</dbReference>